<name>A0A5C4J565_9ACTN</name>
<keyword evidence="7" id="KW-1185">Reference proteome</keyword>
<dbReference type="GO" id="GO:0004674">
    <property type="term" value="F:protein serine/threonine kinase activity"/>
    <property type="evidence" value="ECO:0007669"/>
    <property type="project" value="UniProtKB-KW"/>
</dbReference>
<dbReference type="PANTHER" id="PTHR43289">
    <property type="entry name" value="MITOGEN-ACTIVATED PROTEIN KINASE KINASE KINASE 20-RELATED"/>
    <property type="match status" value="1"/>
</dbReference>
<dbReference type="InterPro" id="IPR011009">
    <property type="entry name" value="Kinase-like_dom_sf"/>
</dbReference>
<comment type="caution">
    <text evidence="6">The sequence shown here is derived from an EMBL/GenBank/DDBJ whole genome shotgun (WGS) entry which is preliminary data.</text>
</comment>
<dbReference type="SUPFAM" id="SSF56112">
    <property type="entry name" value="Protein kinase-like (PK-like)"/>
    <property type="match status" value="1"/>
</dbReference>
<organism evidence="6 7">
    <name type="scientific">Actinomadura soli</name>
    <dbReference type="NCBI Taxonomy" id="2508997"/>
    <lineage>
        <taxon>Bacteria</taxon>
        <taxon>Bacillati</taxon>
        <taxon>Actinomycetota</taxon>
        <taxon>Actinomycetes</taxon>
        <taxon>Streptosporangiales</taxon>
        <taxon>Thermomonosporaceae</taxon>
        <taxon>Actinomadura</taxon>
    </lineage>
</organism>
<evidence type="ECO:0000256" key="1">
    <source>
        <dbReference type="ARBA" id="ARBA00022679"/>
    </source>
</evidence>
<dbReference type="InterPro" id="IPR000719">
    <property type="entry name" value="Prot_kinase_dom"/>
</dbReference>
<dbReference type="EMBL" id="VCKW01000172">
    <property type="protein sequence ID" value="TMQ92166.1"/>
    <property type="molecule type" value="Genomic_DNA"/>
</dbReference>
<dbReference type="OrthoDB" id="3915799at2"/>
<dbReference type="Proteomes" id="UP000309174">
    <property type="component" value="Unassembled WGS sequence"/>
</dbReference>
<dbReference type="PANTHER" id="PTHR43289:SF34">
    <property type="entry name" value="SERINE_THREONINE-PROTEIN KINASE YBDM-RELATED"/>
    <property type="match status" value="1"/>
</dbReference>
<dbReference type="PROSITE" id="PS50011">
    <property type="entry name" value="PROTEIN_KINASE_DOM"/>
    <property type="match status" value="1"/>
</dbReference>
<keyword evidence="3 6" id="KW-0418">Kinase</keyword>
<dbReference type="PROSITE" id="PS00108">
    <property type="entry name" value="PROTEIN_KINASE_ST"/>
    <property type="match status" value="1"/>
</dbReference>
<dbReference type="CDD" id="cd14014">
    <property type="entry name" value="STKc_PknB_like"/>
    <property type="match status" value="1"/>
</dbReference>
<dbReference type="Pfam" id="PF00069">
    <property type="entry name" value="Pkinase"/>
    <property type="match status" value="1"/>
</dbReference>
<accession>A0A5C4J565</accession>
<dbReference type="GO" id="GO:0005524">
    <property type="term" value="F:ATP binding"/>
    <property type="evidence" value="ECO:0007669"/>
    <property type="project" value="UniProtKB-KW"/>
</dbReference>
<evidence type="ECO:0000256" key="2">
    <source>
        <dbReference type="ARBA" id="ARBA00022741"/>
    </source>
</evidence>
<keyword evidence="2" id="KW-0547">Nucleotide-binding</keyword>
<keyword evidence="4" id="KW-0067">ATP-binding</keyword>
<proteinExistence type="predicted"/>
<evidence type="ECO:0000313" key="7">
    <source>
        <dbReference type="Proteomes" id="UP000309174"/>
    </source>
</evidence>
<evidence type="ECO:0000259" key="5">
    <source>
        <dbReference type="PROSITE" id="PS50011"/>
    </source>
</evidence>
<keyword evidence="6" id="KW-0723">Serine/threonine-protein kinase</keyword>
<reference evidence="6 7" key="1">
    <citation type="submission" date="2019-05" db="EMBL/GenBank/DDBJ databases">
        <title>Draft genome sequence of Actinomadura sp. 14C53.</title>
        <authorList>
            <person name="Saricaoglu S."/>
            <person name="Isik K."/>
        </authorList>
    </citation>
    <scope>NUCLEOTIDE SEQUENCE [LARGE SCALE GENOMIC DNA]</scope>
    <source>
        <strain evidence="6 7">14C53</strain>
    </source>
</reference>
<dbReference type="Gene3D" id="3.30.200.20">
    <property type="entry name" value="Phosphorylase Kinase, domain 1"/>
    <property type="match status" value="1"/>
</dbReference>
<evidence type="ECO:0000256" key="3">
    <source>
        <dbReference type="ARBA" id="ARBA00022777"/>
    </source>
</evidence>
<evidence type="ECO:0000313" key="6">
    <source>
        <dbReference type="EMBL" id="TMQ92166.1"/>
    </source>
</evidence>
<feature type="domain" description="Protein kinase" evidence="5">
    <location>
        <begin position="15"/>
        <end position="272"/>
    </location>
</feature>
<gene>
    <name evidence="6" type="ORF">ETD83_27865</name>
</gene>
<protein>
    <submittedName>
        <fullName evidence="6">Serine/threonine protein kinase</fullName>
    </submittedName>
</protein>
<dbReference type="AlphaFoldDB" id="A0A5C4J565"/>
<evidence type="ECO:0000256" key="4">
    <source>
        <dbReference type="ARBA" id="ARBA00022840"/>
    </source>
</evidence>
<keyword evidence="1" id="KW-0808">Transferase</keyword>
<dbReference type="Gene3D" id="1.10.510.10">
    <property type="entry name" value="Transferase(Phosphotransferase) domain 1"/>
    <property type="match status" value="1"/>
</dbReference>
<dbReference type="InterPro" id="IPR008271">
    <property type="entry name" value="Ser/Thr_kinase_AS"/>
</dbReference>
<sequence length="274" mass="28848">MEPLRPGDPASLGGFRILGRLGEGGQGVVYLAETGDGEPVAVKVMHRGDDERARARFVREAATARRVTSPCTAAMLAAEVDGERPFIVCEYIAGPSLRDLVRRQGPRRGDELDRLALGAATALAAIHHAGIVHRDFKPANVLIGLDGPRVIDFGIARALEASTSATSQVIGTPSYMAPEQFFGERAGPAADMFAWATTMAYAANGSPAFGDDTIPAVMQRILNEDPELGGLSGRLRTLAAACLAKDPARRPNAGQVMCDLLRPLAGAPHAFTPG</sequence>